<name>A0A7W6BHA1_9SPHN</name>
<accession>A0A7W6BHA1</accession>
<dbReference type="SUPFAM" id="SSF51206">
    <property type="entry name" value="cAMP-binding domain-like"/>
    <property type="match status" value="1"/>
</dbReference>
<reference evidence="5 6" key="1">
    <citation type="submission" date="2020-08" db="EMBL/GenBank/DDBJ databases">
        <title>Genomic Encyclopedia of Type Strains, Phase IV (KMG-IV): sequencing the most valuable type-strain genomes for metagenomic binning, comparative biology and taxonomic classification.</title>
        <authorList>
            <person name="Goeker M."/>
        </authorList>
    </citation>
    <scope>NUCLEOTIDE SEQUENCE [LARGE SCALE GENOMIC DNA]</scope>
    <source>
        <strain evidence="5 6">DSM 26189</strain>
    </source>
</reference>
<evidence type="ECO:0000259" key="4">
    <source>
        <dbReference type="Pfam" id="PF13545"/>
    </source>
</evidence>
<dbReference type="Pfam" id="PF13545">
    <property type="entry name" value="HTH_Crp_2"/>
    <property type="match status" value="1"/>
</dbReference>
<keyword evidence="3" id="KW-0804">Transcription</keyword>
<evidence type="ECO:0000256" key="2">
    <source>
        <dbReference type="ARBA" id="ARBA00023125"/>
    </source>
</evidence>
<keyword evidence="2" id="KW-0238">DNA-binding</keyword>
<dbReference type="EMBL" id="JACIDT010000009">
    <property type="protein sequence ID" value="MBB3926975.1"/>
    <property type="molecule type" value="Genomic_DNA"/>
</dbReference>
<dbReference type="GO" id="GO:0003677">
    <property type="term" value="F:DNA binding"/>
    <property type="evidence" value="ECO:0007669"/>
    <property type="project" value="UniProtKB-KW"/>
</dbReference>
<proteinExistence type="predicted"/>
<dbReference type="SUPFAM" id="SSF46785">
    <property type="entry name" value="Winged helix' DNA-binding domain"/>
    <property type="match status" value="1"/>
</dbReference>
<protein>
    <submittedName>
        <fullName evidence="5">CRP-like cAMP-binding protein</fullName>
    </submittedName>
</protein>
<dbReference type="Proteomes" id="UP000571950">
    <property type="component" value="Unassembled WGS sequence"/>
</dbReference>
<comment type="caution">
    <text evidence="5">The sequence shown here is derived from an EMBL/GenBank/DDBJ whole genome shotgun (WGS) entry which is preliminary data.</text>
</comment>
<dbReference type="GO" id="GO:0006355">
    <property type="term" value="P:regulation of DNA-templated transcription"/>
    <property type="evidence" value="ECO:0007669"/>
    <property type="project" value="InterPro"/>
</dbReference>
<keyword evidence="6" id="KW-1185">Reference proteome</keyword>
<sequence length="218" mass="24124">MKALYTEVPELVYDRLVTKPVQTGEVLYEPDNPLIHMIFPHSGIISLQVVLQDGRTVENMSIGRDSFIGVDYLLGERVTSYHAVVAISGRASWLSANDFAAALTACEPLQDIMRGASRGLLRDLMRGVVCASVHSASQRVATWLLRALDRNDSNHFDITQRTLANIFGLRLATISDACARLHAAGAIDHGRGTMTITDRDTLESQCCECYRDYPRDGR</sequence>
<dbReference type="InterPro" id="IPR014710">
    <property type="entry name" value="RmlC-like_jellyroll"/>
</dbReference>
<feature type="domain" description="HTH crp-type" evidence="4">
    <location>
        <begin position="138"/>
        <end position="203"/>
    </location>
</feature>
<evidence type="ECO:0000256" key="1">
    <source>
        <dbReference type="ARBA" id="ARBA00023015"/>
    </source>
</evidence>
<organism evidence="5 6">
    <name type="scientific">Sphingobium jiangsuense</name>
    <dbReference type="NCBI Taxonomy" id="870476"/>
    <lineage>
        <taxon>Bacteria</taxon>
        <taxon>Pseudomonadati</taxon>
        <taxon>Pseudomonadota</taxon>
        <taxon>Alphaproteobacteria</taxon>
        <taxon>Sphingomonadales</taxon>
        <taxon>Sphingomonadaceae</taxon>
        <taxon>Sphingobium</taxon>
    </lineage>
</organism>
<evidence type="ECO:0000313" key="6">
    <source>
        <dbReference type="Proteomes" id="UP000571950"/>
    </source>
</evidence>
<dbReference type="InterPro" id="IPR018490">
    <property type="entry name" value="cNMP-bd_dom_sf"/>
</dbReference>
<evidence type="ECO:0000256" key="3">
    <source>
        <dbReference type="ARBA" id="ARBA00023163"/>
    </source>
</evidence>
<dbReference type="AlphaFoldDB" id="A0A7W6BHA1"/>
<dbReference type="InterPro" id="IPR012318">
    <property type="entry name" value="HTH_CRP"/>
</dbReference>
<dbReference type="InterPro" id="IPR036390">
    <property type="entry name" value="WH_DNA-bd_sf"/>
</dbReference>
<keyword evidence="1" id="KW-0805">Transcription regulation</keyword>
<dbReference type="Gene3D" id="2.60.120.10">
    <property type="entry name" value="Jelly Rolls"/>
    <property type="match status" value="1"/>
</dbReference>
<gene>
    <name evidence="5" type="ORF">GGR43_002698</name>
</gene>
<evidence type="ECO:0000313" key="5">
    <source>
        <dbReference type="EMBL" id="MBB3926975.1"/>
    </source>
</evidence>